<accession>A0A645GBY5</accession>
<dbReference type="PANTHER" id="PTHR33121:SF70">
    <property type="entry name" value="SIGNALING PROTEIN YKOW"/>
    <property type="match status" value="1"/>
</dbReference>
<keyword evidence="2" id="KW-0378">Hydrolase</keyword>
<dbReference type="PROSITE" id="PS50883">
    <property type="entry name" value="EAL"/>
    <property type="match status" value="1"/>
</dbReference>
<dbReference type="InterPro" id="IPR050706">
    <property type="entry name" value="Cyclic-di-GMP_PDE-like"/>
</dbReference>
<dbReference type="Pfam" id="PF00563">
    <property type="entry name" value="EAL"/>
    <property type="match status" value="1"/>
</dbReference>
<organism evidence="2">
    <name type="scientific">bioreactor metagenome</name>
    <dbReference type="NCBI Taxonomy" id="1076179"/>
    <lineage>
        <taxon>unclassified sequences</taxon>
        <taxon>metagenomes</taxon>
        <taxon>ecological metagenomes</taxon>
    </lineage>
</organism>
<dbReference type="GO" id="GO:0071111">
    <property type="term" value="F:cyclic-guanylate-specific phosphodiesterase activity"/>
    <property type="evidence" value="ECO:0007669"/>
    <property type="project" value="UniProtKB-EC"/>
</dbReference>
<dbReference type="EC" id="3.1.4.52" evidence="2"/>
<reference evidence="2" key="1">
    <citation type="submission" date="2019-08" db="EMBL/GenBank/DDBJ databases">
        <authorList>
            <person name="Kucharzyk K."/>
            <person name="Murdoch R.W."/>
            <person name="Higgins S."/>
            <person name="Loffler F."/>
        </authorList>
    </citation>
    <scope>NUCLEOTIDE SEQUENCE</scope>
</reference>
<evidence type="ECO:0000313" key="2">
    <source>
        <dbReference type="EMBL" id="MPN21383.1"/>
    </source>
</evidence>
<evidence type="ECO:0000259" key="1">
    <source>
        <dbReference type="PROSITE" id="PS50883"/>
    </source>
</evidence>
<protein>
    <submittedName>
        <fullName evidence="2">Putative cyclic di-GMP phosphodiesterase PdeG</fullName>
        <ecNumber evidence="2">3.1.4.52</ecNumber>
    </submittedName>
</protein>
<dbReference type="AlphaFoldDB" id="A0A645GBY5"/>
<dbReference type="PANTHER" id="PTHR33121">
    <property type="entry name" value="CYCLIC DI-GMP PHOSPHODIESTERASE PDEF"/>
    <property type="match status" value="1"/>
</dbReference>
<sequence length="77" mass="9008">MDREFFVRNLNEENKVIIKTMIDLIKSLHMKVVAEGVETKEYVDFLLQCGCDAIQGFYYHKPMSMTDFNILLDNVSD</sequence>
<name>A0A645GBY5_9ZZZZ</name>
<gene>
    <name evidence="2" type="primary">pdeG_2</name>
    <name evidence="2" type="ORF">SDC9_168762</name>
</gene>
<dbReference type="SUPFAM" id="SSF141868">
    <property type="entry name" value="EAL domain-like"/>
    <property type="match status" value="1"/>
</dbReference>
<dbReference type="InterPro" id="IPR001633">
    <property type="entry name" value="EAL_dom"/>
</dbReference>
<comment type="caution">
    <text evidence="2">The sequence shown here is derived from an EMBL/GenBank/DDBJ whole genome shotgun (WGS) entry which is preliminary data.</text>
</comment>
<proteinExistence type="predicted"/>
<dbReference type="InterPro" id="IPR035919">
    <property type="entry name" value="EAL_sf"/>
</dbReference>
<dbReference type="Gene3D" id="3.20.20.450">
    <property type="entry name" value="EAL domain"/>
    <property type="match status" value="1"/>
</dbReference>
<dbReference type="EMBL" id="VSSQ01069354">
    <property type="protein sequence ID" value="MPN21383.1"/>
    <property type="molecule type" value="Genomic_DNA"/>
</dbReference>
<feature type="domain" description="EAL" evidence="1">
    <location>
        <begin position="1"/>
        <end position="76"/>
    </location>
</feature>